<evidence type="ECO:0000256" key="2">
    <source>
        <dbReference type="ARBA" id="ARBA00022963"/>
    </source>
</evidence>
<feature type="active site" description="Nucleophile" evidence="4">
    <location>
        <position position="49"/>
    </location>
</feature>
<proteinExistence type="predicted"/>
<keyword evidence="7" id="KW-1185">Reference proteome</keyword>
<dbReference type="Gene3D" id="3.40.1090.10">
    <property type="entry name" value="Cytosolic phospholipase A2 catalytic domain"/>
    <property type="match status" value="1"/>
</dbReference>
<protein>
    <submittedName>
        <fullName evidence="6">Patatin-like phospholipase family protein</fullName>
    </submittedName>
</protein>
<evidence type="ECO:0000259" key="5">
    <source>
        <dbReference type="PROSITE" id="PS51635"/>
    </source>
</evidence>
<dbReference type="AlphaFoldDB" id="A0A556MMX3"/>
<evidence type="ECO:0000256" key="4">
    <source>
        <dbReference type="PROSITE-ProRule" id="PRU01161"/>
    </source>
</evidence>
<dbReference type="GO" id="GO:0016042">
    <property type="term" value="P:lipid catabolic process"/>
    <property type="evidence" value="ECO:0007669"/>
    <property type="project" value="UniProtKB-UniRule"/>
</dbReference>
<dbReference type="PANTHER" id="PTHR14226:SF57">
    <property type="entry name" value="BLR7027 PROTEIN"/>
    <property type="match status" value="1"/>
</dbReference>
<dbReference type="Proteomes" id="UP000316008">
    <property type="component" value="Unassembled WGS sequence"/>
</dbReference>
<accession>A0A556MMX3</accession>
<organism evidence="6 7">
    <name type="scientific">Fluviicola chungangensis</name>
    <dbReference type="NCBI Taxonomy" id="2597671"/>
    <lineage>
        <taxon>Bacteria</taxon>
        <taxon>Pseudomonadati</taxon>
        <taxon>Bacteroidota</taxon>
        <taxon>Flavobacteriia</taxon>
        <taxon>Flavobacteriales</taxon>
        <taxon>Crocinitomicaceae</taxon>
        <taxon>Fluviicola</taxon>
    </lineage>
</organism>
<feature type="active site" description="Proton acceptor" evidence="4">
    <location>
        <position position="221"/>
    </location>
</feature>
<keyword evidence="3 4" id="KW-0443">Lipid metabolism</keyword>
<evidence type="ECO:0000256" key="1">
    <source>
        <dbReference type="ARBA" id="ARBA00022801"/>
    </source>
</evidence>
<dbReference type="InterPro" id="IPR016035">
    <property type="entry name" value="Acyl_Trfase/lysoPLipase"/>
</dbReference>
<evidence type="ECO:0000313" key="6">
    <source>
        <dbReference type="EMBL" id="TSJ41256.1"/>
    </source>
</evidence>
<reference evidence="6 7" key="1">
    <citation type="submission" date="2019-07" db="EMBL/GenBank/DDBJ databases">
        <authorList>
            <person name="Huq M.A."/>
        </authorList>
    </citation>
    <scope>NUCLEOTIDE SEQUENCE [LARGE SCALE GENOMIC DNA]</scope>
    <source>
        <strain evidence="6 7">MAH-3</strain>
    </source>
</reference>
<dbReference type="Pfam" id="PF01734">
    <property type="entry name" value="Patatin"/>
    <property type="match status" value="1"/>
</dbReference>
<dbReference type="PANTHER" id="PTHR14226">
    <property type="entry name" value="NEUROPATHY TARGET ESTERASE/SWISS CHEESE D.MELANOGASTER"/>
    <property type="match status" value="1"/>
</dbReference>
<comment type="caution">
    <text evidence="6">The sequence shown here is derived from an EMBL/GenBank/DDBJ whole genome shotgun (WGS) entry which is preliminary data.</text>
</comment>
<dbReference type="PROSITE" id="PS51635">
    <property type="entry name" value="PNPLA"/>
    <property type="match status" value="1"/>
</dbReference>
<dbReference type="RefSeq" id="WP_144334067.1">
    <property type="nucleotide sequence ID" value="NZ_VLPL01000008.1"/>
</dbReference>
<gene>
    <name evidence="6" type="ORF">FO442_15205</name>
</gene>
<dbReference type="SUPFAM" id="SSF52151">
    <property type="entry name" value="FabD/lysophospholipase-like"/>
    <property type="match status" value="1"/>
</dbReference>
<dbReference type="EMBL" id="VLPL01000008">
    <property type="protein sequence ID" value="TSJ41256.1"/>
    <property type="molecule type" value="Genomic_DNA"/>
</dbReference>
<dbReference type="InterPro" id="IPR002641">
    <property type="entry name" value="PNPLA_dom"/>
</dbReference>
<feature type="short sequence motif" description="DGA/G" evidence="4">
    <location>
        <begin position="221"/>
        <end position="223"/>
    </location>
</feature>
<keyword evidence="1 4" id="KW-0378">Hydrolase</keyword>
<evidence type="ECO:0000256" key="3">
    <source>
        <dbReference type="ARBA" id="ARBA00023098"/>
    </source>
</evidence>
<feature type="domain" description="PNPLA" evidence="5">
    <location>
        <begin position="6"/>
        <end position="234"/>
    </location>
</feature>
<dbReference type="OrthoDB" id="1489257at2"/>
<dbReference type="InterPro" id="IPR050301">
    <property type="entry name" value="NTE"/>
</dbReference>
<feature type="short sequence motif" description="GXGXXG" evidence="4">
    <location>
        <begin position="10"/>
        <end position="15"/>
    </location>
</feature>
<evidence type="ECO:0000313" key="7">
    <source>
        <dbReference type="Proteomes" id="UP000316008"/>
    </source>
</evidence>
<name>A0A556MMX3_9FLAO</name>
<sequence>MKKLIVILTGGGARGAFQVGAWQRILKDGINFGNGQEKPGIPHAVFGVSAGALNGAMIAMGKNKQLFELWNHIAGRPEEIFISEFLKTENNKTSLDTERLGKFLLSEINAFQKVGLLFKGTREKILQKIIAKLKTLTAVADNTPLFEKVQLLVQLKDIKSEVFQAGFVSLTDGNYYTAKHTEFRDNSDFQKAVLASSTMPLIWSPVDRISTTQFETSHLVDGGLRNVNPLGDAVRYVLNQNDSDEYYFLIISTRTGLIPTMKEKPNILNVIQRSIYDIALSEIGDSDASEFLRINRLVKQAEKKNVELFSESGRKLRRFNVKIIEPLRELSGALDFSRSMVMDSYLHGYLTAQSVVNSPDWE</sequence>
<dbReference type="GO" id="GO:0016787">
    <property type="term" value="F:hydrolase activity"/>
    <property type="evidence" value="ECO:0007669"/>
    <property type="project" value="UniProtKB-UniRule"/>
</dbReference>
<keyword evidence="2 4" id="KW-0442">Lipid degradation</keyword>
<feature type="short sequence motif" description="GXSXG" evidence="4">
    <location>
        <begin position="47"/>
        <end position="51"/>
    </location>
</feature>